<reference evidence="1 2" key="1">
    <citation type="journal article" date="2016" name="Nat. Biotechnol.">
        <title>Measurement of bacterial replication rates in microbial communities.</title>
        <authorList>
            <person name="Brown C.T."/>
            <person name="Olm M.R."/>
            <person name="Thomas B.C."/>
            <person name="Banfield J.F."/>
        </authorList>
    </citation>
    <scope>NUCLEOTIDE SEQUENCE [LARGE SCALE GENOMIC DNA]</scope>
    <source>
        <strain evidence="1">42_262</strain>
    </source>
</reference>
<dbReference type="SUPFAM" id="SSF53187">
    <property type="entry name" value="Zn-dependent exopeptidases"/>
    <property type="match status" value="1"/>
</dbReference>
<dbReference type="RefSeq" id="WP_178254829.1">
    <property type="nucleotide sequence ID" value="NZ_JBCHEK010000076.1"/>
</dbReference>
<evidence type="ECO:0000313" key="1">
    <source>
        <dbReference type="EMBL" id="OKZ53263.1"/>
    </source>
</evidence>
<gene>
    <name evidence="1" type="ORF">BHV80_04285</name>
</gene>
<evidence type="ECO:0008006" key="3">
    <source>
        <dbReference type="Google" id="ProtNLM"/>
    </source>
</evidence>
<dbReference type="EMBL" id="MNQV01000096">
    <property type="protein sequence ID" value="OKZ53263.1"/>
    <property type="molecule type" value="Genomic_DNA"/>
</dbReference>
<organism evidence="1 2">
    <name type="scientific">Phocaeicola vulgatus</name>
    <name type="common">Bacteroides vulgatus</name>
    <dbReference type="NCBI Taxonomy" id="821"/>
    <lineage>
        <taxon>Bacteria</taxon>
        <taxon>Pseudomonadati</taxon>
        <taxon>Bacteroidota</taxon>
        <taxon>Bacteroidia</taxon>
        <taxon>Bacteroidales</taxon>
        <taxon>Bacteroidaceae</taxon>
        <taxon>Phocaeicola</taxon>
    </lineage>
</organism>
<evidence type="ECO:0000313" key="2">
    <source>
        <dbReference type="Proteomes" id="UP000186631"/>
    </source>
</evidence>
<protein>
    <recommendedName>
        <fullName evidence="3">Acetylornithine deacetylase</fullName>
    </recommendedName>
</protein>
<dbReference type="Proteomes" id="UP000186631">
    <property type="component" value="Unassembled WGS sequence"/>
</dbReference>
<proteinExistence type="predicted"/>
<dbReference type="AlphaFoldDB" id="A0A1Q6JJI9"/>
<dbReference type="Gene3D" id="3.40.630.10">
    <property type="entry name" value="Zn peptidases"/>
    <property type="match status" value="1"/>
</dbReference>
<comment type="caution">
    <text evidence="1">The sequence shown here is derived from an EMBL/GenBank/DDBJ whole genome shotgun (WGS) entry which is preliminary data.</text>
</comment>
<accession>A0A1Q6JJI9</accession>
<name>A0A1Q6JJI9_PHOVU</name>
<sequence>MNTQLLKRLYNIYSPSGKEQEMIKFLSAYIRTLPGRVALTQDRYGNLYAAKGESDTYPCLVSHIDQVAHCNRSKDFRAVETRDIIFGFSPGKKRFENLGADDKNGIFICLECLKKYDALKVVFFREEETGCRGSTEAYMPFFDNVRFVIQPDRKGHSDLITNIGCSELCSEEFLEAAEPEKWGYSEQNGMMTDVLALKENSLSVSCINLSCGYYNPHSDEEITVKKDLQKCLSFVEHVIEGCTDVYPHTRATEYVSRYEDEDEIHDILACDPALTPQDLYDMYSTNFPHFSLEDYERIYGEHRQLWPEYGENKD</sequence>